<feature type="compositionally biased region" description="Polar residues" evidence="1">
    <location>
        <begin position="67"/>
        <end position="77"/>
    </location>
</feature>
<feature type="compositionally biased region" description="Basic residues" evidence="1">
    <location>
        <begin position="47"/>
        <end position="57"/>
    </location>
</feature>
<feature type="region of interest" description="Disordered" evidence="1">
    <location>
        <begin position="1"/>
        <end position="77"/>
    </location>
</feature>
<keyword evidence="3" id="KW-1185">Reference proteome</keyword>
<gene>
    <name evidence="2" type="ORF">EVAR_25305_1</name>
</gene>
<evidence type="ECO:0000256" key="1">
    <source>
        <dbReference type="SAM" id="MobiDB-lite"/>
    </source>
</evidence>
<dbReference type="EMBL" id="BGZK01000381">
    <property type="protein sequence ID" value="GBP40452.1"/>
    <property type="molecule type" value="Genomic_DNA"/>
</dbReference>
<comment type="caution">
    <text evidence="2">The sequence shown here is derived from an EMBL/GenBank/DDBJ whole genome shotgun (WGS) entry which is preliminary data.</text>
</comment>
<dbReference type="Proteomes" id="UP000299102">
    <property type="component" value="Unassembled WGS sequence"/>
</dbReference>
<sequence length="77" mass="8581">MIISALRRHQQRAPRLSRRVTSNDKRQAVSDSGDCDVGKSEYVSRNPRLKRGRRVRATKGGTPPGVLSNSASENVYE</sequence>
<reference evidence="2 3" key="1">
    <citation type="journal article" date="2019" name="Commun. Biol.">
        <title>The bagworm genome reveals a unique fibroin gene that provides high tensile strength.</title>
        <authorList>
            <person name="Kono N."/>
            <person name="Nakamura H."/>
            <person name="Ohtoshi R."/>
            <person name="Tomita M."/>
            <person name="Numata K."/>
            <person name="Arakawa K."/>
        </authorList>
    </citation>
    <scope>NUCLEOTIDE SEQUENCE [LARGE SCALE GENOMIC DNA]</scope>
</reference>
<feature type="compositionally biased region" description="Basic residues" evidence="1">
    <location>
        <begin position="1"/>
        <end position="18"/>
    </location>
</feature>
<organism evidence="2 3">
    <name type="scientific">Eumeta variegata</name>
    <name type="common">Bagworm moth</name>
    <name type="synonym">Eumeta japonica</name>
    <dbReference type="NCBI Taxonomy" id="151549"/>
    <lineage>
        <taxon>Eukaryota</taxon>
        <taxon>Metazoa</taxon>
        <taxon>Ecdysozoa</taxon>
        <taxon>Arthropoda</taxon>
        <taxon>Hexapoda</taxon>
        <taxon>Insecta</taxon>
        <taxon>Pterygota</taxon>
        <taxon>Neoptera</taxon>
        <taxon>Endopterygota</taxon>
        <taxon>Lepidoptera</taxon>
        <taxon>Glossata</taxon>
        <taxon>Ditrysia</taxon>
        <taxon>Tineoidea</taxon>
        <taxon>Psychidae</taxon>
        <taxon>Oiketicinae</taxon>
        <taxon>Eumeta</taxon>
    </lineage>
</organism>
<evidence type="ECO:0000313" key="3">
    <source>
        <dbReference type="Proteomes" id="UP000299102"/>
    </source>
</evidence>
<name>A0A4C1VPW9_EUMVA</name>
<accession>A0A4C1VPW9</accession>
<protein>
    <submittedName>
        <fullName evidence="2">Uncharacterized protein</fullName>
    </submittedName>
</protein>
<evidence type="ECO:0000313" key="2">
    <source>
        <dbReference type="EMBL" id="GBP40452.1"/>
    </source>
</evidence>
<proteinExistence type="predicted"/>
<dbReference type="AlphaFoldDB" id="A0A4C1VPW9"/>